<keyword evidence="4 6" id="KW-1133">Transmembrane helix</keyword>
<dbReference type="GO" id="GO:0022857">
    <property type="term" value="F:transmembrane transporter activity"/>
    <property type="evidence" value="ECO:0007669"/>
    <property type="project" value="InterPro"/>
</dbReference>
<dbReference type="InterPro" id="IPR036259">
    <property type="entry name" value="MFS_trans_sf"/>
</dbReference>
<evidence type="ECO:0000256" key="4">
    <source>
        <dbReference type="ARBA" id="ARBA00022989"/>
    </source>
</evidence>
<keyword evidence="2" id="KW-0813">Transport</keyword>
<feature type="domain" description="Major facilitator superfamily (MFS) profile" evidence="7">
    <location>
        <begin position="1"/>
        <end position="64"/>
    </location>
</feature>
<feature type="transmembrane region" description="Helical" evidence="6">
    <location>
        <begin position="6"/>
        <end position="30"/>
    </location>
</feature>
<dbReference type="Gene3D" id="1.20.1720.10">
    <property type="entry name" value="Multidrug resistance protein D"/>
    <property type="match status" value="1"/>
</dbReference>
<dbReference type="HOGENOM" id="CLU_2867862_0_0_1"/>
<comment type="subcellular location">
    <subcellularLocation>
        <location evidence="1">Membrane</location>
        <topology evidence="1">Multi-pass membrane protein</topology>
    </subcellularLocation>
</comment>
<dbReference type="GO" id="GO:0005886">
    <property type="term" value="C:plasma membrane"/>
    <property type="evidence" value="ECO:0007669"/>
    <property type="project" value="TreeGrafter"/>
</dbReference>
<evidence type="ECO:0000313" key="8">
    <source>
        <dbReference type="EMBL" id="KIK50420.1"/>
    </source>
</evidence>
<keyword evidence="9" id="KW-1185">Reference proteome</keyword>
<sequence>MYTSQVVHLVFRFLGGFIGSSFLTVAGGSVSDLFENRQVGNAMLAFVLTAFVGPVFGPLYAGLV</sequence>
<dbReference type="InterPro" id="IPR020846">
    <property type="entry name" value="MFS_dom"/>
</dbReference>
<name>A0A0D0AJQ9_9AGAR</name>
<evidence type="ECO:0000256" key="6">
    <source>
        <dbReference type="SAM" id="Phobius"/>
    </source>
</evidence>
<accession>A0A0D0AJQ9</accession>
<gene>
    <name evidence="8" type="ORF">GYMLUDRAFT_182826</name>
</gene>
<dbReference type="AlphaFoldDB" id="A0A0D0AJQ9"/>
<dbReference type="SUPFAM" id="SSF103473">
    <property type="entry name" value="MFS general substrate transporter"/>
    <property type="match status" value="1"/>
</dbReference>
<evidence type="ECO:0000256" key="2">
    <source>
        <dbReference type="ARBA" id="ARBA00022448"/>
    </source>
</evidence>
<dbReference type="PANTHER" id="PTHR23502">
    <property type="entry name" value="MAJOR FACILITATOR SUPERFAMILY"/>
    <property type="match status" value="1"/>
</dbReference>
<feature type="transmembrane region" description="Helical" evidence="6">
    <location>
        <begin position="42"/>
        <end position="61"/>
    </location>
</feature>
<dbReference type="OrthoDB" id="3561359at2759"/>
<evidence type="ECO:0000313" key="9">
    <source>
        <dbReference type="Proteomes" id="UP000053593"/>
    </source>
</evidence>
<evidence type="ECO:0000256" key="3">
    <source>
        <dbReference type="ARBA" id="ARBA00022692"/>
    </source>
</evidence>
<evidence type="ECO:0000259" key="7">
    <source>
        <dbReference type="PROSITE" id="PS50850"/>
    </source>
</evidence>
<proteinExistence type="predicted"/>
<dbReference type="EMBL" id="KN834904">
    <property type="protein sequence ID" value="KIK50420.1"/>
    <property type="molecule type" value="Genomic_DNA"/>
</dbReference>
<reference evidence="8 9" key="1">
    <citation type="submission" date="2014-04" db="EMBL/GenBank/DDBJ databases">
        <title>Evolutionary Origins and Diversification of the Mycorrhizal Mutualists.</title>
        <authorList>
            <consortium name="DOE Joint Genome Institute"/>
            <consortium name="Mycorrhizal Genomics Consortium"/>
            <person name="Kohler A."/>
            <person name="Kuo A."/>
            <person name="Nagy L.G."/>
            <person name="Floudas D."/>
            <person name="Copeland A."/>
            <person name="Barry K.W."/>
            <person name="Cichocki N."/>
            <person name="Veneault-Fourrey C."/>
            <person name="LaButti K."/>
            <person name="Lindquist E.A."/>
            <person name="Lipzen A."/>
            <person name="Lundell T."/>
            <person name="Morin E."/>
            <person name="Murat C."/>
            <person name="Riley R."/>
            <person name="Ohm R."/>
            <person name="Sun H."/>
            <person name="Tunlid A."/>
            <person name="Henrissat B."/>
            <person name="Grigoriev I.V."/>
            <person name="Hibbett D.S."/>
            <person name="Martin F."/>
        </authorList>
    </citation>
    <scope>NUCLEOTIDE SEQUENCE [LARGE SCALE GENOMIC DNA]</scope>
    <source>
        <strain evidence="8 9">FD-317 M1</strain>
    </source>
</reference>
<keyword evidence="5 6" id="KW-0472">Membrane</keyword>
<keyword evidence="3 6" id="KW-0812">Transmembrane</keyword>
<organism evidence="8 9">
    <name type="scientific">Collybiopsis luxurians FD-317 M1</name>
    <dbReference type="NCBI Taxonomy" id="944289"/>
    <lineage>
        <taxon>Eukaryota</taxon>
        <taxon>Fungi</taxon>
        <taxon>Dikarya</taxon>
        <taxon>Basidiomycota</taxon>
        <taxon>Agaricomycotina</taxon>
        <taxon>Agaricomycetes</taxon>
        <taxon>Agaricomycetidae</taxon>
        <taxon>Agaricales</taxon>
        <taxon>Marasmiineae</taxon>
        <taxon>Omphalotaceae</taxon>
        <taxon>Collybiopsis</taxon>
        <taxon>Collybiopsis luxurians</taxon>
    </lineage>
</organism>
<dbReference type="Proteomes" id="UP000053593">
    <property type="component" value="Unassembled WGS sequence"/>
</dbReference>
<protein>
    <recommendedName>
        <fullName evidence="7">Major facilitator superfamily (MFS) profile domain-containing protein</fullName>
    </recommendedName>
</protein>
<evidence type="ECO:0000256" key="5">
    <source>
        <dbReference type="ARBA" id="ARBA00023136"/>
    </source>
</evidence>
<evidence type="ECO:0000256" key="1">
    <source>
        <dbReference type="ARBA" id="ARBA00004141"/>
    </source>
</evidence>
<dbReference type="PANTHER" id="PTHR23502:SF132">
    <property type="entry name" value="POLYAMINE TRANSPORTER 2-RELATED"/>
    <property type="match status" value="1"/>
</dbReference>
<dbReference type="PROSITE" id="PS50850">
    <property type="entry name" value="MFS"/>
    <property type="match status" value="1"/>
</dbReference>